<dbReference type="RefSeq" id="WP_177168087.1">
    <property type="nucleotide sequence ID" value="NZ_FNNQ01000017.1"/>
</dbReference>
<accession>A0A1H3BKU4</accession>
<dbReference type="InterPro" id="IPR005531">
    <property type="entry name" value="Asp23"/>
</dbReference>
<evidence type="ECO:0000256" key="1">
    <source>
        <dbReference type="ARBA" id="ARBA00005721"/>
    </source>
</evidence>
<gene>
    <name evidence="2" type="ORF">SAMN05444487_11740</name>
</gene>
<dbReference type="Proteomes" id="UP000198534">
    <property type="component" value="Unassembled WGS sequence"/>
</dbReference>
<organism evidence="2 3">
    <name type="scientific">Marininema mesophilum</name>
    <dbReference type="NCBI Taxonomy" id="1048340"/>
    <lineage>
        <taxon>Bacteria</taxon>
        <taxon>Bacillati</taxon>
        <taxon>Bacillota</taxon>
        <taxon>Bacilli</taxon>
        <taxon>Bacillales</taxon>
        <taxon>Thermoactinomycetaceae</taxon>
        <taxon>Marininema</taxon>
    </lineage>
</organism>
<dbReference type="AlphaFoldDB" id="A0A1H3BKU4"/>
<evidence type="ECO:0000313" key="3">
    <source>
        <dbReference type="Proteomes" id="UP000198534"/>
    </source>
</evidence>
<comment type="similarity">
    <text evidence="1">Belongs to the asp23 family.</text>
</comment>
<sequence length="117" mass="12559">MADSIHISNANHTITTKALETIATAATEGTKGVTGTVKGTSRVTMRRGQEPPRRGVVVSAQEDGSITVSIRLMIAYGEYIPKVGEETIKRVSDALHDMAGIRPDHVHIRVEGITVPE</sequence>
<evidence type="ECO:0000313" key="2">
    <source>
        <dbReference type="EMBL" id="SDX42527.1"/>
    </source>
</evidence>
<dbReference type="PANTHER" id="PTHR34297">
    <property type="entry name" value="HYPOTHETICAL CYTOSOLIC PROTEIN-RELATED"/>
    <property type="match status" value="1"/>
</dbReference>
<dbReference type="EMBL" id="FNNQ01000017">
    <property type="protein sequence ID" value="SDX42527.1"/>
    <property type="molecule type" value="Genomic_DNA"/>
</dbReference>
<keyword evidence="3" id="KW-1185">Reference proteome</keyword>
<dbReference type="Pfam" id="PF03780">
    <property type="entry name" value="Asp23"/>
    <property type="match status" value="1"/>
</dbReference>
<reference evidence="2 3" key="1">
    <citation type="submission" date="2016-10" db="EMBL/GenBank/DDBJ databases">
        <authorList>
            <person name="de Groot N.N."/>
        </authorList>
    </citation>
    <scope>NUCLEOTIDE SEQUENCE [LARGE SCALE GENOMIC DNA]</scope>
    <source>
        <strain evidence="2 3">DSM 45610</strain>
    </source>
</reference>
<protein>
    <submittedName>
        <fullName evidence="2">Uncharacterized conserved protein YloU, alkaline shock protein (Asp23) family</fullName>
    </submittedName>
</protein>
<name>A0A1H3BKU4_9BACL</name>
<proteinExistence type="inferred from homology"/>